<evidence type="ECO:0000313" key="1">
    <source>
        <dbReference type="EMBL" id="CAJ2002062.1"/>
    </source>
</evidence>
<dbReference type="EMBL" id="CAUOPR010000001">
    <property type="protein sequence ID" value="CAJ2002062.1"/>
    <property type="molecule type" value="Genomic_DNA"/>
</dbReference>
<organism evidence="1 2">
    <name type="scientific">Cotesia congregata filamentous virus 1</name>
    <dbReference type="NCBI Taxonomy" id="3064291"/>
    <lineage>
        <taxon>Viruses</taxon>
        <taxon>Viruses incertae sedis</taxon>
        <taxon>Naldaviricetes</taxon>
        <taxon>Lefavirales</taxon>
        <taxon>Filamentoviridae</taxon>
        <taxon>Betafilamentovirus</taxon>
        <taxon>Betafilamentovirus cocongregatae</taxon>
    </lineage>
</organism>
<gene>
    <name evidence="1" type="ORF">CCFV1_ORF016</name>
</gene>
<dbReference type="Gene3D" id="3.90.79.10">
    <property type="entry name" value="Nucleoside Triphosphate Pyrophosphohydrolase"/>
    <property type="match status" value="1"/>
</dbReference>
<name>A0ABC8QJK2_9VIRU</name>
<accession>A0ABC8QJK2</accession>
<comment type="caution">
    <text evidence="1">The sequence shown here is derived from an EMBL/GenBank/DDBJ whole genome shotgun (WGS) entry which is preliminary data.</text>
</comment>
<keyword evidence="2" id="KW-1185">Reference proteome</keyword>
<dbReference type="Proteomes" id="UP001642380">
    <property type="component" value="Unassembled WGS sequence"/>
</dbReference>
<proteinExistence type="predicted"/>
<sequence>MNSKVFITCAPTANTSGLRAAALLYVDPDDKLFLLIRHSPYMKNQQSLEFFWEKCTLPRGGLSKNDCDFLINCAFREFLEETGHGFWGRGYLYKSPFVLRWHSGNRDWAYAVFFLKIKSGEGGTDLFDRLLWDVTAKVVVGGGGDNDPSSSIVVNLKRAPLPDRMRCSVISEISNFNLKKINFVQYKRMMNKILKNNKLITNNYYYFLTHVERLINFVYKYPSFFHTVYFTSSITSGDSM</sequence>
<reference evidence="1 2" key="1">
    <citation type="submission" date="2024-01" db="EMBL/GenBank/DDBJ databases">
        <authorList>
            <person name="Guinet B."/>
        </authorList>
    </citation>
    <scope>NUCLEOTIDE SEQUENCE [LARGE SCALE GENOMIC DNA]</scope>
</reference>
<evidence type="ECO:0000313" key="2">
    <source>
        <dbReference type="Proteomes" id="UP001642380"/>
    </source>
</evidence>
<protein>
    <submittedName>
        <fullName evidence="1">Nudix Ac38</fullName>
    </submittedName>
</protein>
<dbReference type="SUPFAM" id="SSF55811">
    <property type="entry name" value="Nudix"/>
    <property type="match status" value="1"/>
</dbReference>
<dbReference type="InterPro" id="IPR015797">
    <property type="entry name" value="NUDIX_hydrolase-like_dom_sf"/>
</dbReference>